<dbReference type="Gene3D" id="3.40.1190.20">
    <property type="match status" value="1"/>
</dbReference>
<keyword evidence="3" id="KW-0418">Kinase</keyword>
<accession>A0A7J7M6H9</accession>
<dbReference type="InterPro" id="IPR011611">
    <property type="entry name" value="PfkB_dom"/>
</dbReference>
<sequence length="658" mass="73905">MLSYDPNVCLPLWPSPEAAREGIKSIWEEADFIKVSDDEVAFLAHGDANDENNVLSLWYDGFKLLVVIDGKKGRVNGFAVKIVDTTEAGDAFVGDFFLPYQRMKLTPHIDMGIEHLQHALEISPGNVAAYFGLASRFLALKNQYHQFPFFQSPMPGGSLGASAADTRDKIAHEFDVSNRRLSFNSTQSPNASVSVEEIRMIDTTMAMSRVGVRDRIVEEFAGPSGRQSTEPNSSLNTIMEVRESNMVYEVGNQFMHNANEEISFTCTRERNVEAFTSNMSPNSESNSSSIVALVVQEVDMVDEVENQHLRASTEEIPFTYMSSLQLRWTDMKDDIPFVQGKIKCFLTGVKGNGFQFNGRTKFELHVYINDGSLISEDLMMLLEEEEYDGTGDEEGSESDYSESVLFGNSKSWARLELLGPIVVIENKTYTIDFGSAILGHLDYCLDQASKQEVKYIGSLFQLIEHHCYEYSQIGHHILIDNRIETQHYIVGHYVGYDAYWRHVSHGALMSDIARCGNIDISGLGALTGRVTFPHVEFPTADFSTQKTQIPPQRLGDYPGWIMELESPHGTTWHTIPTIALTSTIDVPTGYNFFPITEGMRKLTIDRTLDLEARYLHDESRITHLTTDLSRAEGRLSQLNDYSDGKGIVVDWEDDEGEA</sequence>
<evidence type="ECO:0000256" key="1">
    <source>
        <dbReference type="ARBA" id="ARBA00010688"/>
    </source>
</evidence>
<organism evidence="6 7">
    <name type="scientific">Kingdonia uniflora</name>
    <dbReference type="NCBI Taxonomy" id="39325"/>
    <lineage>
        <taxon>Eukaryota</taxon>
        <taxon>Viridiplantae</taxon>
        <taxon>Streptophyta</taxon>
        <taxon>Embryophyta</taxon>
        <taxon>Tracheophyta</taxon>
        <taxon>Spermatophyta</taxon>
        <taxon>Magnoliopsida</taxon>
        <taxon>Ranunculales</taxon>
        <taxon>Circaeasteraceae</taxon>
        <taxon>Kingdonia</taxon>
    </lineage>
</organism>
<feature type="domain" description="Carbohydrate kinase PfkB" evidence="4">
    <location>
        <begin position="4"/>
        <end position="94"/>
    </location>
</feature>
<reference evidence="6 7" key="1">
    <citation type="journal article" date="2020" name="IScience">
        <title>Genome Sequencing of the Endangered Kingdonia uniflora (Circaeasteraceae, Ranunculales) Reveals Potential Mechanisms of Evolutionary Specialization.</title>
        <authorList>
            <person name="Sun Y."/>
            <person name="Deng T."/>
            <person name="Zhang A."/>
            <person name="Moore M.J."/>
            <person name="Landis J.B."/>
            <person name="Lin N."/>
            <person name="Zhang H."/>
            <person name="Zhang X."/>
            <person name="Huang J."/>
            <person name="Zhang X."/>
            <person name="Sun H."/>
            <person name="Wang H."/>
        </authorList>
    </citation>
    <scope>NUCLEOTIDE SEQUENCE [LARGE SCALE GENOMIC DNA]</scope>
    <source>
        <strain evidence="6">TB1705</strain>
        <tissue evidence="6">Leaf</tissue>
    </source>
</reference>
<dbReference type="GO" id="GO:0005829">
    <property type="term" value="C:cytosol"/>
    <property type="evidence" value="ECO:0007669"/>
    <property type="project" value="TreeGrafter"/>
</dbReference>
<dbReference type="Pfam" id="PF00294">
    <property type="entry name" value="PfkB"/>
    <property type="match status" value="1"/>
</dbReference>
<keyword evidence="2" id="KW-0808">Transferase</keyword>
<dbReference type="AlphaFoldDB" id="A0A7J7M6H9"/>
<proteinExistence type="inferred from homology"/>
<evidence type="ECO:0000256" key="2">
    <source>
        <dbReference type="ARBA" id="ARBA00022679"/>
    </source>
</evidence>
<protein>
    <submittedName>
        <fullName evidence="6">Uncharacterized protein</fullName>
    </submittedName>
</protein>
<evidence type="ECO:0000259" key="5">
    <source>
        <dbReference type="Pfam" id="PF16099"/>
    </source>
</evidence>
<dbReference type="PANTHER" id="PTHR43085:SF6">
    <property type="entry name" value="FRUCTOKINASE-5-RELATED"/>
    <property type="match status" value="1"/>
</dbReference>
<comment type="caution">
    <text evidence="6">The sequence shown here is derived from an EMBL/GenBank/DDBJ whole genome shotgun (WGS) entry which is preliminary data.</text>
</comment>
<dbReference type="InterPro" id="IPR050306">
    <property type="entry name" value="PfkB_Carbo_kinase"/>
</dbReference>
<evidence type="ECO:0000313" key="6">
    <source>
        <dbReference type="EMBL" id="KAF6150476.1"/>
    </source>
</evidence>
<dbReference type="GO" id="GO:0008865">
    <property type="term" value="F:fructokinase activity"/>
    <property type="evidence" value="ECO:0007669"/>
    <property type="project" value="TreeGrafter"/>
</dbReference>
<dbReference type="InterPro" id="IPR029056">
    <property type="entry name" value="Ribokinase-like"/>
</dbReference>
<dbReference type="OrthoDB" id="341511at2759"/>
<comment type="similarity">
    <text evidence="1">Belongs to the carbohydrate kinase PfkB family.</text>
</comment>
<evidence type="ECO:0000313" key="7">
    <source>
        <dbReference type="Proteomes" id="UP000541444"/>
    </source>
</evidence>
<evidence type="ECO:0000259" key="4">
    <source>
        <dbReference type="Pfam" id="PF00294"/>
    </source>
</evidence>
<dbReference type="Pfam" id="PF16099">
    <property type="entry name" value="RMI1_C"/>
    <property type="match status" value="1"/>
</dbReference>
<dbReference type="Proteomes" id="UP000541444">
    <property type="component" value="Unassembled WGS sequence"/>
</dbReference>
<name>A0A7J7M6H9_9MAGN</name>
<dbReference type="SUPFAM" id="SSF53613">
    <property type="entry name" value="Ribokinase-like"/>
    <property type="match status" value="1"/>
</dbReference>
<dbReference type="GO" id="GO:0006000">
    <property type="term" value="P:fructose metabolic process"/>
    <property type="evidence" value="ECO:0007669"/>
    <property type="project" value="TreeGrafter"/>
</dbReference>
<feature type="domain" description="RecQ-mediated genome instability protein 1 C-terminal OB-fold" evidence="5">
    <location>
        <begin position="316"/>
        <end position="376"/>
    </location>
</feature>
<dbReference type="GO" id="GO:0000166">
    <property type="term" value="F:nucleotide binding"/>
    <property type="evidence" value="ECO:0007669"/>
    <property type="project" value="InterPro"/>
</dbReference>
<gene>
    <name evidence="6" type="ORF">GIB67_030277</name>
</gene>
<dbReference type="PANTHER" id="PTHR43085">
    <property type="entry name" value="HEXOKINASE FAMILY MEMBER"/>
    <property type="match status" value="1"/>
</dbReference>
<keyword evidence="7" id="KW-1185">Reference proteome</keyword>
<evidence type="ECO:0000256" key="3">
    <source>
        <dbReference type="ARBA" id="ARBA00022777"/>
    </source>
</evidence>
<dbReference type="EMBL" id="JACGCM010001734">
    <property type="protein sequence ID" value="KAF6150476.1"/>
    <property type="molecule type" value="Genomic_DNA"/>
</dbReference>
<dbReference type="InterPro" id="IPR032199">
    <property type="entry name" value="RMI1_C"/>
</dbReference>